<name>A0A2M6WHA0_9BACT</name>
<reference evidence="3" key="1">
    <citation type="submission" date="2017-09" db="EMBL/GenBank/DDBJ databases">
        <title>Depth-based differentiation of microbial function through sediment-hosted aquifers and enrichment of novel symbionts in the deep terrestrial subsurface.</title>
        <authorList>
            <person name="Probst A.J."/>
            <person name="Ladd B."/>
            <person name="Jarett J.K."/>
            <person name="Geller-Mcgrath D.E."/>
            <person name="Sieber C.M.K."/>
            <person name="Emerson J.B."/>
            <person name="Anantharaman K."/>
            <person name="Thomas B.C."/>
            <person name="Malmstrom R."/>
            <person name="Stieglmeier M."/>
            <person name="Klingl A."/>
            <person name="Woyke T."/>
            <person name="Ryan C.M."/>
            <person name="Banfield J.F."/>
        </authorList>
    </citation>
    <scope>NUCLEOTIDE SEQUENCE [LARGE SCALE GENOMIC DNA]</scope>
</reference>
<feature type="transmembrane region" description="Helical" evidence="1">
    <location>
        <begin position="31"/>
        <end position="52"/>
    </location>
</feature>
<dbReference type="Proteomes" id="UP000228635">
    <property type="component" value="Unassembled WGS sequence"/>
</dbReference>
<keyword evidence="1" id="KW-0472">Membrane</keyword>
<comment type="caution">
    <text evidence="2">The sequence shown here is derived from an EMBL/GenBank/DDBJ whole genome shotgun (WGS) entry which is preliminary data.</text>
</comment>
<dbReference type="SUPFAM" id="SSF54523">
    <property type="entry name" value="Pili subunits"/>
    <property type="match status" value="1"/>
</dbReference>
<dbReference type="Pfam" id="PF07963">
    <property type="entry name" value="N_methyl"/>
    <property type="match status" value="1"/>
</dbReference>
<proteinExistence type="predicted"/>
<dbReference type="PROSITE" id="PS00409">
    <property type="entry name" value="PROKAR_NTER_METHYL"/>
    <property type="match status" value="1"/>
</dbReference>
<accession>A0A2M6WHA0</accession>
<gene>
    <name evidence="2" type="ORF">COU08_03760</name>
</gene>
<sequence length="187" mass="19442">MKTMNRENKNPQNKKLSPVVYSLKSKSGFTLIELLIAIAIVGIIASVAFVALDPLKRFRDARDSTRFTDVTAILTAIKVDQVDNGGGYASAISALDTGTIYMIGTGSAACNATCDAPATSTSACVDLTSGSDDLVSGGYLAEIPVSPNGTGSWDDTYTGYTLRTEVNGSVTIAACESENVAAISVAR</sequence>
<evidence type="ECO:0000313" key="2">
    <source>
        <dbReference type="EMBL" id="PIT92173.1"/>
    </source>
</evidence>
<dbReference type="NCBIfam" id="TIGR02532">
    <property type="entry name" value="IV_pilin_GFxxxE"/>
    <property type="match status" value="1"/>
</dbReference>
<keyword evidence="1" id="KW-1133">Transmembrane helix</keyword>
<dbReference type="InterPro" id="IPR012902">
    <property type="entry name" value="N_methyl_site"/>
</dbReference>
<dbReference type="EMBL" id="PFBA01000032">
    <property type="protein sequence ID" value="PIT92173.1"/>
    <property type="molecule type" value="Genomic_DNA"/>
</dbReference>
<organism evidence="2 3">
    <name type="scientific">Candidatus Harrisonbacteria bacterium CG10_big_fil_rev_8_21_14_0_10_42_17</name>
    <dbReference type="NCBI Taxonomy" id="1974584"/>
    <lineage>
        <taxon>Bacteria</taxon>
        <taxon>Candidatus Harrisoniibacteriota</taxon>
    </lineage>
</organism>
<evidence type="ECO:0000313" key="3">
    <source>
        <dbReference type="Proteomes" id="UP000228635"/>
    </source>
</evidence>
<protein>
    <submittedName>
        <fullName evidence="2">Uncharacterized protein</fullName>
    </submittedName>
</protein>
<dbReference type="InterPro" id="IPR045584">
    <property type="entry name" value="Pilin-like"/>
</dbReference>
<evidence type="ECO:0000256" key="1">
    <source>
        <dbReference type="SAM" id="Phobius"/>
    </source>
</evidence>
<dbReference type="Gene3D" id="3.30.700.10">
    <property type="entry name" value="Glycoprotein, Type 4 Pilin"/>
    <property type="match status" value="1"/>
</dbReference>
<dbReference type="AlphaFoldDB" id="A0A2M6WHA0"/>
<keyword evidence="1" id="KW-0812">Transmembrane</keyword>